<comment type="subcellular location">
    <subcellularLocation>
        <location evidence="1">Secreted</location>
    </subcellularLocation>
</comment>
<proteinExistence type="inferred from homology"/>
<dbReference type="RefSeq" id="WP_108826092.1">
    <property type="nucleotide sequence ID" value="NZ_CP023004.1"/>
</dbReference>
<comment type="similarity">
    <text evidence="4">Belongs to the serpin family.</text>
</comment>
<evidence type="ECO:0000256" key="1">
    <source>
        <dbReference type="ARBA" id="ARBA00004613"/>
    </source>
</evidence>
<name>A0A2U8E5R7_9BACT</name>
<dbReference type="PROSITE" id="PS00284">
    <property type="entry name" value="SERPIN"/>
    <property type="match status" value="1"/>
</dbReference>
<dbReference type="Pfam" id="PF00079">
    <property type="entry name" value="Serpin"/>
    <property type="match status" value="1"/>
</dbReference>
<dbReference type="GO" id="GO:0005615">
    <property type="term" value="C:extracellular space"/>
    <property type="evidence" value="ECO:0007669"/>
    <property type="project" value="InterPro"/>
</dbReference>
<evidence type="ECO:0000256" key="4">
    <source>
        <dbReference type="RuleBase" id="RU000411"/>
    </source>
</evidence>
<keyword evidence="2" id="KW-0964">Secreted</keyword>
<dbReference type="InterPro" id="IPR023795">
    <property type="entry name" value="Serpin_CS"/>
</dbReference>
<keyword evidence="7" id="KW-1185">Reference proteome</keyword>
<dbReference type="InterPro" id="IPR023796">
    <property type="entry name" value="Serpin_dom"/>
</dbReference>
<dbReference type="SUPFAM" id="SSF56574">
    <property type="entry name" value="Serpins"/>
    <property type="match status" value="1"/>
</dbReference>
<evidence type="ECO:0000256" key="2">
    <source>
        <dbReference type="ARBA" id="ARBA00022525"/>
    </source>
</evidence>
<protein>
    <recommendedName>
        <fullName evidence="5">Serpin domain-containing protein</fullName>
    </recommendedName>
</protein>
<dbReference type="GO" id="GO:0004867">
    <property type="term" value="F:serine-type endopeptidase inhibitor activity"/>
    <property type="evidence" value="ECO:0007669"/>
    <property type="project" value="InterPro"/>
</dbReference>
<gene>
    <name evidence="6" type="ORF">CKA38_13825</name>
</gene>
<dbReference type="SMART" id="SM00093">
    <property type="entry name" value="SERPIN"/>
    <property type="match status" value="1"/>
</dbReference>
<dbReference type="Gene3D" id="2.30.39.10">
    <property type="entry name" value="Alpha-1-antitrypsin, domain 1"/>
    <property type="match status" value="2"/>
</dbReference>
<dbReference type="FunFam" id="3.30.497.10:FF:000031">
    <property type="entry name" value="Putative salivary serpin"/>
    <property type="match status" value="1"/>
</dbReference>
<evidence type="ECO:0000313" key="6">
    <source>
        <dbReference type="EMBL" id="AWI10191.1"/>
    </source>
</evidence>
<dbReference type="PANTHER" id="PTHR11461">
    <property type="entry name" value="SERINE PROTEASE INHIBITOR, SERPIN"/>
    <property type="match status" value="1"/>
</dbReference>
<dbReference type="AlphaFoldDB" id="A0A2U8E5R7"/>
<dbReference type="KEGG" id="elut:CKA38_13825"/>
<dbReference type="InterPro" id="IPR036186">
    <property type="entry name" value="Serpin_sf"/>
</dbReference>
<evidence type="ECO:0000256" key="3">
    <source>
        <dbReference type="ARBA" id="ARBA00022729"/>
    </source>
</evidence>
<dbReference type="EMBL" id="CP023004">
    <property type="protein sequence ID" value="AWI10191.1"/>
    <property type="molecule type" value="Genomic_DNA"/>
</dbReference>
<dbReference type="OrthoDB" id="9764871at2"/>
<dbReference type="InterPro" id="IPR042185">
    <property type="entry name" value="Serpin_sf_2"/>
</dbReference>
<sequence>MKLHHLILNIAVGFTLTLAVSAERLPRSAAALASSSNDFACDLYAQLRDTEGNLFFSPFSVSSALAMTYAGAKGDTAAQMQKVLRFPDSQTETHSAFAALLKHFDGVNASGNVQLNIANSLWPQKGAPLLVDYLSLVRKNYGVEITPVDFVNDEPNARERINQWVGDATKGKITNIIDNPLPPHTRLVLSNAVYFKGKWRNPFEAADTRSEPFYTWNDADAQVPLMRQTDTFRYVRTKDSQIIELRYRGRTMSMLIVLPIDKSKQGLAEIEEKLSSAQIMEWRRQVKEQKVRLLMPRFKMNFGPSSLVKPLKSIGLRDAFNSRAADFSGMNGTKEIFISDIVQSAFVDVSEEGTEAAASSGLDVVLLGIDSRAGPPVFRADHPFIFLIQDNATGCILFMGRVVNPKE</sequence>
<dbReference type="InterPro" id="IPR000215">
    <property type="entry name" value="Serpin_fam"/>
</dbReference>
<dbReference type="InterPro" id="IPR042178">
    <property type="entry name" value="Serpin_sf_1"/>
</dbReference>
<dbReference type="Gene3D" id="3.30.497.10">
    <property type="entry name" value="Antithrombin, subunit I, domain 2"/>
    <property type="match status" value="1"/>
</dbReference>
<accession>A0A2U8E5R7</accession>
<reference evidence="6 7" key="1">
    <citation type="journal article" date="2018" name="Syst. Appl. Microbiol.">
        <title>Ereboglobus luteus gen. nov. sp. nov. from cockroach guts, and new insights into the oxygen relationship of the genera Opitutus and Didymococcus (Verrucomicrobia: Opitutaceae).</title>
        <authorList>
            <person name="Tegtmeier D."/>
            <person name="Belitz A."/>
            <person name="Radek R."/>
            <person name="Heimerl T."/>
            <person name="Brune A."/>
        </authorList>
    </citation>
    <scope>NUCLEOTIDE SEQUENCE [LARGE SCALE GENOMIC DNA]</scope>
    <source>
        <strain evidence="6 7">Ho45</strain>
    </source>
</reference>
<dbReference type="Proteomes" id="UP000244896">
    <property type="component" value="Chromosome"/>
</dbReference>
<keyword evidence="3" id="KW-0732">Signal</keyword>
<evidence type="ECO:0000313" key="7">
    <source>
        <dbReference type="Proteomes" id="UP000244896"/>
    </source>
</evidence>
<dbReference type="CDD" id="cd19590">
    <property type="entry name" value="serpin_thermopin-like"/>
    <property type="match status" value="1"/>
</dbReference>
<feature type="domain" description="Serpin" evidence="5">
    <location>
        <begin position="41"/>
        <end position="405"/>
    </location>
</feature>
<organism evidence="6 7">
    <name type="scientific">Ereboglobus luteus</name>
    <dbReference type="NCBI Taxonomy" id="1796921"/>
    <lineage>
        <taxon>Bacteria</taxon>
        <taxon>Pseudomonadati</taxon>
        <taxon>Verrucomicrobiota</taxon>
        <taxon>Opitutia</taxon>
        <taxon>Opitutales</taxon>
        <taxon>Opitutaceae</taxon>
        <taxon>Ereboglobus</taxon>
    </lineage>
</organism>
<evidence type="ECO:0000259" key="5">
    <source>
        <dbReference type="SMART" id="SM00093"/>
    </source>
</evidence>
<dbReference type="PANTHER" id="PTHR11461:SF211">
    <property type="entry name" value="GH10112P-RELATED"/>
    <property type="match status" value="1"/>
</dbReference>